<comment type="caution">
    <text evidence="17">The sequence shown here is derived from an EMBL/GenBank/DDBJ whole genome shotgun (WGS) entry which is preliminary data.</text>
</comment>
<dbReference type="PANTHER" id="PTHR11644">
    <property type="entry name" value="CYTIDINE DEAMINASE"/>
    <property type="match status" value="1"/>
</dbReference>
<dbReference type="GO" id="GO:0055086">
    <property type="term" value="P:nucleobase-containing small molecule metabolic process"/>
    <property type="evidence" value="ECO:0007669"/>
    <property type="project" value="UniProtKB-ARBA"/>
</dbReference>
<comment type="cofactor">
    <cofactor evidence="1 14 15">
        <name>Zn(2+)</name>
        <dbReference type="ChEBI" id="CHEBI:29105"/>
    </cofactor>
</comment>
<dbReference type="PANTHER" id="PTHR11644:SF2">
    <property type="entry name" value="CYTIDINE DEAMINASE"/>
    <property type="match status" value="1"/>
</dbReference>
<evidence type="ECO:0000256" key="7">
    <source>
        <dbReference type="ARBA" id="ARBA00022801"/>
    </source>
</evidence>
<evidence type="ECO:0000256" key="5">
    <source>
        <dbReference type="ARBA" id="ARBA00018266"/>
    </source>
</evidence>
<dbReference type="PROSITE" id="PS51747">
    <property type="entry name" value="CYT_DCMP_DEAMINASES_2"/>
    <property type="match status" value="1"/>
</dbReference>
<feature type="binding site" evidence="14">
    <location>
        <position position="90"/>
    </location>
    <ligand>
        <name>Zn(2+)</name>
        <dbReference type="ChEBI" id="CHEBI:29105"/>
        <note>catalytic</note>
    </ligand>
</feature>
<dbReference type="NCBIfam" id="TIGR01354">
    <property type="entry name" value="cyt_deam_tetra"/>
    <property type="match status" value="1"/>
</dbReference>
<dbReference type="SUPFAM" id="SSF53927">
    <property type="entry name" value="Cytidine deaminase-like"/>
    <property type="match status" value="1"/>
</dbReference>
<dbReference type="GO" id="GO:0042802">
    <property type="term" value="F:identical protein binding"/>
    <property type="evidence" value="ECO:0007669"/>
    <property type="project" value="UniProtKB-ARBA"/>
</dbReference>
<dbReference type="InterPro" id="IPR050202">
    <property type="entry name" value="Cyt/Deoxycyt_deaminase"/>
</dbReference>
<evidence type="ECO:0000256" key="4">
    <source>
        <dbReference type="ARBA" id="ARBA00012783"/>
    </source>
</evidence>
<keyword evidence="8 14" id="KW-0862">Zinc</keyword>
<dbReference type="RefSeq" id="WP_102198432.1">
    <property type="nucleotide sequence ID" value="NZ_CAUPDS010000007.1"/>
</dbReference>
<proteinExistence type="inferred from homology"/>
<gene>
    <name evidence="17" type="primary">cdd</name>
    <name evidence="17" type="ORF">CJ192_08160</name>
</gene>
<dbReference type="AlphaFoldDB" id="A0A2N6UHC2"/>
<feature type="binding site" evidence="14">
    <location>
        <position position="87"/>
    </location>
    <ligand>
        <name>Zn(2+)</name>
        <dbReference type="ChEBI" id="CHEBI:29105"/>
        <note>catalytic</note>
    </ligand>
</feature>
<evidence type="ECO:0000256" key="2">
    <source>
        <dbReference type="ARBA" id="ARBA00003949"/>
    </source>
</evidence>
<comment type="catalytic activity">
    <reaction evidence="11 15">
        <text>cytidine + H2O + H(+) = uridine + NH4(+)</text>
        <dbReference type="Rhea" id="RHEA:16069"/>
        <dbReference type="ChEBI" id="CHEBI:15377"/>
        <dbReference type="ChEBI" id="CHEBI:15378"/>
        <dbReference type="ChEBI" id="CHEBI:16704"/>
        <dbReference type="ChEBI" id="CHEBI:17562"/>
        <dbReference type="ChEBI" id="CHEBI:28938"/>
        <dbReference type="EC" id="3.5.4.5"/>
    </reaction>
</comment>
<dbReference type="FunFam" id="3.40.140.10:FF:000008">
    <property type="entry name" value="Cytidine deaminase"/>
    <property type="match status" value="1"/>
</dbReference>
<name>A0A2N6UHC2_9FIRM</name>
<evidence type="ECO:0000313" key="18">
    <source>
        <dbReference type="Proteomes" id="UP000235658"/>
    </source>
</evidence>
<evidence type="ECO:0000256" key="14">
    <source>
        <dbReference type="PIRSR" id="PIRSR606262-3"/>
    </source>
</evidence>
<comment type="catalytic activity">
    <reaction evidence="10 15">
        <text>2'-deoxycytidine + H2O + H(+) = 2'-deoxyuridine + NH4(+)</text>
        <dbReference type="Rhea" id="RHEA:13433"/>
        <dbReference type="ChEBI" id="CHEBI:15377"/>
        <dbReference type="ChEBI" id="CHEBI:15378"/>
        <dbReference type="ChEBI" id="CHEBI:15698"/>
        <dbReference type="ChEBI" id="CHEBI:16450"/>
        <dbReference type="ChEBI" id="CHEBI:28938"/>
        <dbReference type="EC" id="3.5.4.5"/>
    </reaction>
</comment>
<dbReference type="GO" id="GO:0005829">
    <property type="term" value="C:cytosol"/>
    <property type="evidence" value="ECO:0007669"/>
    <property type="project" value="TreeGrafter"/>
</dbReference>
<evidence type="ECO:0000256" key="12">
    <source>
        <dbReference type="PIRSR" id="PIRSR606262-1"/>
    </source>
</evidence>
<feature type="domain" description="CMP/dCMP-type deaminase" evidence="16">
    <location>
        <begin position="3"/>
        <end position="129"/>
    </location>
</feature>
<dbReference type="NCBIfam" id="NF004064">
    <property type="entry name" value="PRK05578.1"/>
    <property type="match status" value="1"/>
</dbReference>
<comment type="similarity">
    <text evidence="3 15">Belongs to the cytidine and deoxycytidylate deaminase family.</text>
</comment>
<protein>
    <recommendedName>
        <fullName evidence="5 15">Cytidine deaminase</fullName>
        <ecNumber evidence="4 15">3.5.4.5</ecNumber>
    </recommendedName>
    <alternativeName>
        <fullName evidence="9 15">Cytidine aminohydrolase</fullName>
    </alternativeName>
</protein>
<evidence type="ECO:0000256" key="6">
    <source>
        <dbReference type="ARBA" id="ARBA00022723"/>
    </source>
</evidence>
<feature type="active site" description="Proton donor" evidence="12">
    <location>
        <position position="57"/>
    </location>
</feature>
<evidence type="ECO:0000256" key="9">
    <source>
        <dbReference type="ARBA" id="ARBA00032005"/>
    </source>
</evidence>
<evidence type="ECO:0000256" key="10">
    <source>
        <dbReference type="ARBA" id="ARBA00049252"/>
    </source>
</evidence>
<dbReference type="GO" id="GO:0072527">
    <property type="term" value="P:pyrimidine-containing compound metabolic process"/>
    <property type="evidence" value="ECO:0007669"/>
    <property type="project" value="UniProtKB-ARBA"/>
</dbReference>
<evidence type="ECO:0000256" key="1">
    <source>
        <dbReference type="ARBA" id="ARBA00001947"/>
    </source>
</evidence>
<evidence type="ECO:0000256" key="15">
    <source>
        <dbReference type="RuleBase" id="RU364006"/>
    </source>
</evidence>
<dbReference type="CDD" id="cd01283">
    <property type="entry name" value="cytidine_deaminase"/>
    <property type="match status" value="1"/>
</dbReference>
<dbReference type="InterPro" id="IPR016192">
    <property type="entry name" value="APOBEC/CMP_deaminase_Zn-bd"/>
</dbReference>
<evidence type="ECO:0000256" key="11">
    <source>
        <dbReference type="ARBA" id="ARBA00049558"/>
    </source>
</evidence>
<dbReference type="InterPro" id="IPR006262">
    <property type="entry name" value="Cyt_deam_tetra"/>
</dbReference>
<reference evidence="17 18" key="1">
    <citation type="submission" date="2017-09" db="EMBL/GenBank/DDBJ databases">
        <title>Bacterial strain isolated from the female urinary microbiota.</title>
        <authorList>
            <person name="Thomas-White K."/>
            <person name="Kumar N."/>
            <person name="Forster S."/>
            <person name="Putonti C."/>
            <person name="Lawley T."/>
            <person name="Wolfe A.J."/>
        </authorList>
    </citation>
    <scope>NUCLEOTIDE SEQUENCE [LARGE SCALE GENOMIC DNA]</scope>
    <source>
        <strain evidence="17 18">UMB0204</strain>
    </source>
</reference>
<dbReference type="GO" id="GO:0008270">
    <property type="term" value="F:zinc ion binding"/>
    <property type="evidence" value="ECO:0007669"/>
    <property type="project" value="UniProtKB-UniRule"/>
</dbReference>
<organism evidence="17 18">
    <name type="scientific">Anaerococcus hydrogenalis</name>
    <dbReference type="NCBI Taxonomy" id="33029"/>
    <lineage>
        <taxon>Bacteria</taxon>
        <taxon>Bacillati</taxon>
        <taxon>Bacillota</taxon>
        <taxon>Tissierellia</taxon>
        <taxon>Tissierellales</taxon>
        <taxon>Peptoniphilaceae</taxon>
        <taxon>Anaerococcus</taxon>
    </lineage>
</organism>
<dbReference type="PROSITE" id="PS00903">
    <property type="entry name" value="CYT_DCMP_DEAMINASES_1"/>
    <property type="match status" value="1"/>
</dbReference>
<keyword evidence="6 14" id="KW-0479">Metal-binding</keyword>
<evidence type="ECO:0000259" key="16">
    <source>
        <dbReference type="PROSITE" id="PS51747"/>
    </source>
</evidence>
<feature type="binding site" evidence="13">
    <location>
        <begin position="44"/>
        <end position="50"/>
    </location>
    <ligand>
        <name>substrate</name>
    </ligand>
</feature>
<dbReference type="Gene3D" id="3.40.140.10">
    <property type="entry name" value="Cytidine Deaminase, domain 2"/>
    <property type="match status" value="1"/>
</dbReference>
<dbReference type="GO" id="GO:0004126">
    <property type="term" value="F:cytidine deaminase activity"/>
    <property type="evidence" value="ECO:0007669"/>
    <property type="project" value="UniProtKB-UniRule"/>
</dbReference>
<dbReference type="GeneID" id="84579155"/>
<accession>A0A2N6UHC2</accession>
<evidence type="ECO:0000313" key="17">
    <source>
        <dbReference type="EMBL" id="PMC80935.1"/>
    </source>
</evidence>
<dbReference type="InterPro" id="IPR002125">
    <property type="entry name" value="CMP_dCMP_dom"/>
</dbReference>
<sequence length="134" mass="14941">MKKDLKGLINEAIENKKNSYSPYSKFRVSSLVLTKKGNIYKGVNIENAAYSVTLCAERSALSAAISAGDKEIDTIIITGDSDMTYPCGVCRQFMAEFLDSDSKIVIANSTEDYKIYGLRDILPYNFSKKDLEEK</sequence>
<feature type="binding site" evidence="14">
    <location>
        <position position="55"/>
    </location>
    <ligand>
        <name>Zn(2+)</name>
        <dbReference type="ChEBI" id="CHEBI:29105"/>
        <note>catalytic</note>
    </ligand>
</feature>
<dbReference type="Proteomes" id="UP000235658">
    <property type="component" value="Unassembled WGS sequence"/>
</dbReference>
<dbReference type="InterPro" id="IPR016193">
    <property type="entry name" value="Cytidine_deaminase-like"/>
</dbReference>
<dbReference type="Pfam" id="PF00383">
    <property type="entry name" value="dCMP_cyt_deam_1"/>
    <property type="match status" value="1"/>
</dbReference>
<dbReference type="EMBL" id="PNHP01000006">
    <property type="protein sequence ID" value="PMC80935.1"/>
    <property type="molecule type" value="Genomic_DNA"/>
</dbReference>
<dbReference type="EC" id="3.5.4.5" evidence="4 15"/>
<evidence type="ECO:0000256" key="3">
    <source>
        <dbReference type="ARBA" id="ARBA00006576"/>
    </source>
</evidence>
<evidence type="ECO:0000256" key="13">
    <source>
        <dbReference type="PIRSR" id="PIRSR606262-2"/>
    </source>
</evidence>
<comment type="function">
    <text evidence="2 15">This enzyme scavenges exogenous and endogenous cytidine and 2'-deoxycytidine for UMP synthesis.</text>
</comment>
<keyword evidence="7 15" id="KW-0378">Hydrolase</keyword>
<evidence type="ECO:0000256" key="8">
    <source>
        <dbReference type="ARBA" id="ARBA00022833"/>
    </source>
</evidence>